<dbReference type="EMBL" id="ATBP01001013">
    <property type="protein sequence ID" value="ETR68263.1"/>
    <property type="molecule type" value="Genomic_DNA"/>
</dbReference>
<dbReference type="AlphaFoldDB" id="A0A1V1P0B8"/>
<comment type="caution">
    <text evidence="1">The sequence shown here is derived from an EMBL/GenBank/DDBJ whole genome shotgun (WGS) entry which is preliminary data.</text>
</comment>
<organism evidence="1 2">
    <name type="scientific">Candidatus Magnetoglobus multicellularis str. Araruama</name>
    <dbReference type="NCBI Taxonomy" id="890399"/>
    <lineage>
        <taxon>Bacteria</taxon>
        <taxon>Pseudomonadati</taxon>
        <taxon>Thermodesulfobacteriota</taxon>
        <taxon>Desulfobacteria</taxon>
        <taxon>Desulfobacterales</taxon>
        <taxon>Desulfobacteraceae</taxon>
        <taxon>Candidatus Magnetoglobus</taxon>
    </lineage>
</organism>
<accession>A0A1V1P0B8</accession>
<evidence type="ECO:0000313" key="2">
    <source>
        <dbReference type="Proteomes" id="UP000189670"/>
    </source>
</evidence>
<name>A0A1V1P0B8_9BACT</name>
<sequence>MNNFFGSEKRCYRKKSGTGSLSKTLKTMLAETPFVKNLGNNEYYQCILNGCKTLEERFSQIDVGLVQKELKKEEKNQLKAMAEMKKMIKMEEMPEKLTKLFECIRK</sequence>
<proteinExistence type="predicted"/>
<dbReference type="Proteomes" id="UP000189670">
    <property type="component" value="Unassembled WGS sequence"/>
</dbReference>
<protein>
    <submittedName>
        <fullName evidence="1">Uncharacterized protein</fullName>
    </submittedName>
</protein>
<reference evidence="2" key="1">
    <citation type="submission" date="2012-11" db="EMBL/GenBank/DDBJ databases">
        <authorList>
            <person name="Lucero-Rivera Y.E."/>
            <person name="Tovar-Ramirez D."/>
        </authorList>
    </citation>
    <scope>NUCLEOTIDE SEQUENCE [LARGE SCALE GENOMIC DNA]</scope>
    <source>
        <strain evidence="2">Araruama</strain>
    </source>
</reference>
<gene>
    <name evidence="1" type="ORF">OMM_10704</name>
</gene>
<evidence type="ECO:0000313" key="1">
    <source>
        <dbReference type="EMBL" id="ETR68263.1"/>
    </source>
</evidence>